<evidence type="ECO:0000256" key="5">
    <source>
        <dbReference type="ARBA" id="ARBA00022614"/>
    </source>
</evidence>
<dbReference type="InterPro" id="IPR034824">
    <property type="entry name" value="Peroxidasin_peroxidase"/>
</dbReference>
<keyword evidence="9" id="KW-0677">Repeat</keyword>
<dbReference type="InterPro" id="IPR003598">
    <property type="entry name" value="Ig_sub2"/>
</dbReference>
<comment type="catalytic activity">
    <reaction evidence="17">
        <text>L-lysyl-[collagen] + L-methionyl-[collagen] + hypobromite = [collagen]-L-lysyl-N-S-L-methionyl-[collagen] + bromide + H2O + H(+)</text>
        <dbReference type="Rhea" id="RHEA:66024"/>
        <dbReference type="Rhea" id="RHEA-COMP:12751"/>
        <dbReference type="Rhea" id="RHEA-COMP:16949"/>
        <dbReference type="Rhea" id="RHEA-COMP:16951"/>
        <dbReference type="ChEBI" id="CHEBI:15377"/>
        <dbReference type="ChEBI" id="CHEBI:15378"/>
        <dbReference type="ChEBI" id="CHEBI:15858"/>
        <dbReference type="ChEBI" id="CHEBI:16044"/>
        <dbReference type="ChEBI" id="CHEBI:29250"/>
        <dbReference type="ChEBI" id="CHEBI:29969"/>
        <dbReference type="ChEBI" id="CHEBI:166867"/>
    </reaction>
    <physiologicalReaction direction="left-to-right" evidence="17">
        <dbReference type="Rhea" id="RHEA:66025"/>
    </physiologicalReaction>
</comment>
<dbReference type="FunFam" id="2.60.40.10:FF:000299">
    <property type="entry name" value="protogenin isoform X2"/>
    <property type="match status" value="1"/>
</dbReference>
<keyword evidence="24" id="KW-1185">Reference proteome</keyword>
<feature type="domain" description="Ig-like" evidence="22">
    <location>
        <begin position="412"/>
        <end position="496"/>
    </location>
</feature>
<dbReference type="STRING" id="2018661.A0A2A2KXX7"/>
<evidence type="ECO:0000256" key="6">
    <source>
        <dbReference type="ARBA" id="ARBA00022617"/>
    </source>
</evidence>
<dbReference type="Pfam" id="PF13855">
    <property type="entry name" value="LRR_8"/>
    <property type="match status" value="2"/>
</dbReference>
<dbReference type="InterPro" id="IPR001611">
    <property type="entry name" value="Leu-rich_rpt"/>
</dbReference>
<sequence length="1247" mass="141455">MSSFLILAISLCLFHIWLGPVASSESHCPIWCKCKDTTVDCSNSNFYFFPKDLPKNTRTLNLRNNKIGVVTFLDLSRLGELETLILASNKIKKIEENVFDAIPTLRRITLAHNRLTHLPSLSSGKSDLISLDLRHNHLETVDSQAFEGLRFLIQLDLAHNRLQSIPSSVLGQHATLSLVKLHKNPWNCDCRIMNVVSVMRRAESDPEMAKCFHPKSLRGVGLLELGDDAVSCHEAEEYVTGNGKSRLECTATGKLNIQWLYRGKELEYSSLKTYEILSNKSLLIDNSEITTNFQCAADYHVVPIRNRRQLHFNSDGGEPPRFILKPKDAAYREGSVVKLNCEVSGNPRPSIEWKHNGIRLQSTREHELSFDGTVLSVYPFIESRAGRYTCSASNVHGFIEHTAHVELIASNPPVIFDAPESKTVDVTFRCKARGVPKPEYTWSFDGSIIPHIRGRMMVSDDGSELRISNVERQDDGIYSCMAGNSVGAMSADAKLTVKGTDQSNQIDDILTEDTLRKIATQAKANVDRAVENTRLQLSQQSVNNTKDLKKLFRFTLPSQAVELSKAREIYEESVRLVHEHVAKGLRLNVAELAPNVSYESVLHVTHMNTLMGLSGCAGGQFKNPCTDMCYHNRYRSFDGQCNNHANAMWGVSQMPFLRLLPPIYENGFNTPISHQLIGTREITPHPRLSAMVMQWGQFLDHDMTHTAQALSRHSYATGAFCNRTCENLDPCFNIPLPPGDPRRNIDIHMKYPCIEFERSAAVCGSGETSLIFQRVTYRDQMNIITSFIDASNVYGSREVQAQELRELYSDRGLLRFDTLSNARKPYLPFEKDSNMDCRRNVSEENPIRCFLAGDFRANEQLGLTSMHTLFMREHNRIAERLYEMNPKADGEVIYHETRKIIGAVMQHITYTQWLPKIMGKKAFGRLIGSTYRGYDHSLNPSVTNAFATAAFRFGHTLINPILMRLDMDFQTIPQGHLPLHQAFFTTERLMNEGGIDPLLRGLFASPLKAPKSNQLLNMELTEKLFHKFHEVALDLAVMNIQRSRDHGLPSYTAYRKFCNLTIPHNIDLWVGGIIEEKMEDALIGETFGCIIADQFKRLREGDRFWYEKEGVFTDAQLREIKKATLPRILCDNGDSIDRVQRDIFMYPGPNKNDYDSCSAHESMDLRAWSDCCKEDRVCQTMLDNTLRSRHRGSKLHGCKVEGSWRPEGYEWSPAGDFCTECICQNTRIWCSVKEECDKTRGNTVVGK</sequence>
<feature type="domain" description="Ig-like" evidence="22">
    <location>
        <begin position="320"/>
        <end position="406"/>
    </location>
</feature>
<evidence type="ECO:0000256" key="4">
    <source>
        <dbReference type="ARBA" id="ARBA00022559"/>
    </source>
</evidence>
<keyword evidence="14" id="KW-0325">Glycoprotein</keyword>
<keyword evidence="4" id="KW-0575">Peroxidase</keyword>
<dbReference type="InterPro" id="IPR019791">
    <property type="entry name" value="Haem_peroxidase_animal"/>
</dbReference>
<evidence type="ECO:0000256" key="15">
    <source>
        <dbReference type="ARBA" id="ARBA00047544"/>
    </source>
</evidence>
<dbReference type="PROSITE" id="PS51450">
    <property type="entry name" value="LRR"/>
    <property type="match status" value="2"/>
</dbReference>
<keyword evidence="13" id="KW-1015">Disulfide bond</keyword>
<dbReference type="PANTHER" id="PTHR11475">
    <property type="entry name" value="OXIDASE/PEROXIDASE"/>
    <property type="match status" value="1"/>
</dbReference>
<dbReference type="GO" id="GO:0005615">
    <property type="term" value="C:extracellular space"/>
    <property type="evidence" value="ECO:0007669"/>
    <property type="project" value="TreeGrafter"/>
</dbReference>
<evidence type="ECO:0000259" key="22">
    <source>
        <dbReference type="PROSITE" id="PS50835"/>
    </source>
</evidence>
<dbReference type="SMART" id="SM00013">
    <property type="entry name" value="LRRNT"/>
    <property type="match status" value="1"/>
</dbReference>
<protein>
    <recommendedName>
        <fullName evidence="22">Ig-like domain-containing protein</fullName>
    </recommendedName>
</protein>
<evidence type="ECO:0000256" key="10">
    <source>
        <dbReference type="ARBA" id="ARBA00022837"/>
    </source>
</evidence>
<comment type="caution">
    <text evidence="23">The sequence shown here is derived from an EMBL/GenBank/DDBJ whole genome shotgun (WGS) entry which is preliminary data.</text>
</comment>
<dbReference type="PRINTS" id="PR00457">
    <property type="entry name" value="ANPEROXIDASE"/>
</dbReference>
<feature type="chain" id="PRO_5012064664" description="Ig-like domain-containing protein" evidence="21">
    <location>
        <begin position="24"/>
        <end position="1247"/>
    </location>
</feature>
<dbReference type="InterPro" id="IPR036179">
    <property type="entry name" value="Ig-like_dom_sf"/>
</dbReference>
<proteinExistence type="inferred from homology"/>
<dbReference type="Proteomes" id="UP000218231">
    <property type="component" value="Unassembled WGS sequence"/>
</dbReference>
<dbReference type="SMART" id="SM00369">
    <property type="entry name" value="LRR_TYP"/>
    <property type="match status" value="4"/>
</dbReference>
<dbReference type="InterPro" id="IPR000372">
    <property type="entry name" value="LRRNT"/>
</dbReference>
<evidence type="ECO:0000313" key="23">
    <source>
        <dbReference type="EMBL" id="PAV78851.1"/>
    </source>
</evidence>
<reference evidence="23 24" key="1">
    <citation type="journal article" date="2017" name="Curr. Biol.">
        <title>Genome architecture and evolution of a unichromosomal asexual nematode.</title>
        <authorList>
            <person name="Fradin H."/>
            <person name="Zegar C."/>
            <person name="Gutwein M."/>
            <person name="Lucas J."/>
            <person name="Kovtun M."/>
            <person name="Corcoran D."/>
            <person name="Baugh L.R."/>
            <person name="Kiontke K."/>
            <person name="Gunsalus K."/>
            <person name="Fitch D.H."/>
            <person name="Piano F."/>
        </authorList>
    </citation>
    <scope>NUCLEOTIDE SEQUENCE [LARGE SCALE GENOMIC DNA]</scope>
    <source>
        <strain evidence="23">PF1309</strain>
    </source>
</reference>
<dbReference type="FunFam" id="2.60.40.10:FF:001223">
    <property type="entry name" value="Sidekick cell adhesion molecule 1"/>
    <property type="match status" value="1"/>
</dbReference>
<evidence type="ECO:0000256" key="17">
    <source>
        <dbReference type="ARBA" id="ARBA00048396"/>
    </source>
</evidence>
<dbReference type="Pfam" id="PF03098">
    <property type="entry name" value="An_peroxidase"/>
    <property type="match status" value="2"/>
</dbReference>
<dbReference type="InterPro" id="IPR000483">
    <property type="entry name" value="Cys-rich_flank_reg_C"/>
</dbReference>
<evidence type="ECO:0000256" key="19">
    <source>
        <dbReference type="ARBA" id="ARBA00049501"/>
    </source>
</evidence>
<dbReference type="PROSITE" id="PS50835">
    <property type="entry name" value="IG_LIKE"/>
    <property type="match status" value="2"/>
</dbReference>
<keyword evidence="8 21" id="KW-0732">Signal</keyword>
<dbReference type="InterPro" id="IPR032675">
    <property type="entry name" value="LRR_dom_sf"/>
</dbReference>
<comment type="subcellular location">
    <subcellularLocation>
        <location evidence="1">Secreted</location>
    </subcellularLocation>
</comment>
<dbReference type="InterPro" id="IPR013783">
    <property type="entry name" value="Ig-like_fold"/>
</dbReference>
<evidence type="ECO:0000256" key="20">
    <source>
        <dbReference type="PIRSR" id="PIRSR619791-2"/>
    </source>
</evidence>
<evidence type="ECO:0000256" key="11">
    <source>
        <dbReference type="ARBA" id="ARBA00023002"/>
    </source>
</evidence>
<dbReference type="EMBL" id="LIAE01007508">
    <property type="protein sequence ID" value="PAV78851.1"/>
    <property type="molecule type" value="Genomic_DNA"/>
</dbReference>
<dbReference type="CDD" id="cd09826">
    <property type="entry name" value="peroxidasin_like"/>
    <property type="match status" value="1"/>
</dbReference>
<evidence type="ECO:0000256" key="12">
    <source>
        <dbReference type="ARBA" id="ARBA00023004"/>
    </source>
</evidence>
<comment type="catalytic activity">
    <reaction evidence="16">
        <text>L-lysyl-[collagen] + L-methionyl-[collagen] + H2O2 = [collagen]-L-lysyl-N-S-L-methionyl-[collagen] + 2 H2O + H(+)</text>
        <dbReference type="Rhea" id="RHEA:66020"/>
        <dbReference type="Rhea" id="RHEA-COMP:12751"/>
        <dbReference type="Rhea" id="RHEA-COMP:16949"/>
        <dbReference type="Rhea" id="RHEA-COMP:16951"/>
        <dbReference type="ChEBI" id="CHEBI:15377"/>
        <dbReference type="ChEBI" id="CHEBI:15378"/>
        <dbReference type="ChEBI" id="CHEBI:16044"/>
        <dbReference type="ChEBI" id="CHEBI:16240"/>
        <dbReference type="ChEBI" id="CHEBI:29969"/>
        <dbReference type="ChEBI" id="CHEBI:166867"/>
    </reaction>
    <physiologicalReaction direction="left-to-right" evidence="16">
        <dbReference type="Rhea" id="RHEA:66021"/>
    </physiologicalReaction>
</comment>
<evidence type="ECO:0000256" key="13">
    <source>
        <dbReference type="ARBA" id="ARBA00023157"/>
    </source>
</evidence>
<evidence type="ECO:0000256" key="3">
    <source>
        <dbReference type="ARBA" id="ARBA00022525"/>
    </source>
</evidence>
<dbReference type="Gene3D" id="3.80.10.10">
    <property type="entry name" value="Ribonuclease Inhibitor"/>
    <property type="match status" value="2"/>
</dbReference>
<gene>
    <name evidence="23" type="ORF">WR25_13871</name>
</gene>
<evidence type="ECO:0000313" key="24">
    <source>
        <dbReference type="Proteomes" id="UP000218231"/>
    </source>
</evidence>
<evidence type="ECO:0000256" key="14">
    <source>
        <dbReference type="ARBA" id="ARBA00023180"/>
    </source>
</evidence>
<dbReference type="GO" id="GO:0006979">
    <property type="term" value="P:response to oxidative stress"/>
    <property type="evidence" value="ECO:0007669"/>
    <property type="project" value="InterPro"/>
</dbReference>
<evidence type="ECO:0000256" key="8">
    <source>
        <dbReference type="ARBA" id="ARBA00022729"/>
    </source>
</evidence>
<evidence type="ECO:0000256" key="1">
    <source>
        <dbReference type="ARBA" id="ARBA00004613"/>
    </source>
</evidence>
<comment type="catalytic activity">
    <reaction evidence="19">
        <text>hypobromite + L-tyrosyl-[protein] + H(+) = 3-bromo-L-tyrosyl-[protein] + H2O</text>
        <dbReference type="Rhea" id="RHEA:69356"/>
        <dbReference type="Rhea" id="RHEA-COMP:10136"/>
        <dbReference type="Rhea" id="RHEA-COMP:17686"/>
        <dbReference type="ChEBI" id="CHEBI:15377"/>
        <dbReference type="ChEBI" id="CHEBI:15378"/>
        <dbReference type="ChEBI" id="CHEBI:29250"/>
        <dbReference type="ChEBI" id="CHEBI:46858"/>
        <dbReference type="ChEBI" id="CHEBI:183512"/>
    </reaction>
    <physiologicalReaction direction="left-to-right" evidence="19">
        <dbReference type="Rhea" id="RHEA:69357"/>
    </physiologicalReaction>
</comment>
<evidence type="ECO:0000256" key="16">
    <source>
        <dbReference type="ARBA" id="ARBA00047610"/>
    </source>
</evidence>
<dbReference type="SUPFAM" id="SSF48113">
    <property type="entry name" value="Heme-dependent peroxidases"/>
    <property type="match status" value="1"/>
</dbReference>
<evidence type="ECO:0000256" key="2">
    <source>
        <dbReference type="ARBA" id="ARBA00009588"/>
    </source>
</evidence>
<dbReference type="AlphaFoldDB" id="A0A2A2KXX7"/>
<keyword evidence="5" id="KW-0433">Leucine-rich repeat</keyword>
<keyword evidence="11" id="KW-0560">Oxidoreductase</keyword>
<dbReference type="GO" id="GO:0004601">
    <property type="term" value="F:peroxidase activity"/>
    <property type="evidence" value="ECO:0007669"/>
    <property type="project" value="UniProtKB-KW"/>
</dbReference>
<comment type="catalytic activity">
    <reaction evidence="18">
        <text>L-tyrosyl-[protein] + bromide + H2O2 + H(+) = 3-bromo-L-tyrosyl-[protein] + 2 H2O</text>
        <dbReference type="Rhea" id="RHEA:69360"/>
        <dbReference type="Rhea" id="RHEA-COMP:10136"/>
        <dbReference type="Rhea" id="RHEA-COMP:17686"/>
        <dbReference type="ChEBI" id="CHEBI:15377"/>
        <dbReference type="ChEBI" id="CHEBI:15378"/>
        <dbReference type="ChEBI" id="CHEBI:15858"/>
        <dbReference type="ChEBI" id="CHEBI:16240"/>
        <dbReference type="ChEBI" id="CHEBI:46858"/>
        <dbReference type="ChEBI" id="CHEBI:183512"/>
    </reaction>
    <physiologicalReaction direction="left-to-right" evidence="18">
        <dbReference type="Rhea" id="RHEA:69361"/>
    </physiologicalReaction>
</comment>
<organism evidence="23 24">
    <name type="scientific">Diploscapter pachys</name>
    <dbReference type="NCBI Taxonomy" id="2018661"/>
    <lineage>
        <taxon>Eukaryota</taxon>
        <taxon>Metazoa</taxon>
        <taxon>Ecdysozoa</taxon>
        <taxon>Nematoda</taxon>
        <taxon>Chromadorea</taxon>
        <taxon>Rhabditida</taxon>
        <taxon>Rhabditina</taxon>
        <taxon>Rhabditomorpha</taxon>
        <taxon>Rhabditoidea</taxon>
        <taxon>Rhabditidae</taxon>
        <taxon>Diploscapter</taxon>
    </lineage>
</organism>
<evidence type="ECO:0000256" key="18">
    <source>
        <dbReference type="ARBA" id="ARBA00048887"/>
    </source>
</evidence>
<dbReference type="InterPro" id="IPR037120">
    <property type="entry name" value="Haem_peroxidase_sf_animal"/>
</dbReference>
<feature type="signal peptide" evidence="21">
    <location>
        <begin position="1"/>
        <end position="23"/>
    </location>
</feature>
<dbReference type="SMART" id="SM00082">
    <property type="entry name" value="LRRCT"/>
    <property type="match status" value="1"/>
</dbReference>
<evidence type="ECO:0000256" key="7">
    <source>
        <dbReference type="ARBA" id="ARBA00022723"/>
    </source>
</evidence>
<dbReference type="SMART" id="SM00408">
    <property type="entry name" value="IGc2"/>
    <property type="match status" value="2"/>
</dbReference>
<comment type="catalytic activity">
    <reaction evidence="15">
        <text>bromide + H2O2 = hypobromite + H2O</text>
        <dbReference type="Rhea" id="RHEA:66016"/>
        <dbReference type="ChEBI" id="CHEBI:15377"/>
        <dbReference type="ChEBI" id="CHEBI:15858"/>
        <dbReference type="ChEBI" id="CHEBI:16240"/>
        <dbReference type="ChEBI" id="CHEBI:29250"/>
    </reaction>
    <physiologicalReaction direction="left-to-right" evidence="15">
        <dbReference type="Rhea" id="RHEA:66017"/>
    </physiologicalReaction>
</comment>
<accession>A0A2A2KXX7</accession>
<dbReference type="SUPFAM" id="SSF52058">
    <property type="entry name" value="L domain-like"/>
    <property type="match status" value="1"/>
</dbReference>
<dbReference type="GO" id="GO:0020037">
    <property type="term" value="F:heme binding"/>
    <property type="evidence" value="ECO:0007669"/>
    <property type="project" value="InterPro"/>
</dbReference>
<dbReference type="Gene3D" id="2.60.40.10">
    <property type="entry name" value="Immunoglobulins"/>
    <property type="match status" value="2"/>
</dbReference>
<dbReference type="CDD" id="cd00096">
    <property type="entry name" value="Ig"/>
    <property type="match status" value="1"/>
</dbReference>
<dbReference type="InterPro" id="IPR010255">
    <property type="entry name" value="Haem_peroxidase_sf"/>
</dbReference>
<keyword evidence="3" id="KW-0964">Secreted</keyword>
<evidence type="ECO:0000256" key="9">
    <source>
        <dbReference type="ARBA" id="ARBA00022737"/>
    </source>
</evidence>
<dbReference type="Pfam" id="PF07679">
    <property type="entry name" value="I-set"/>
    <property type="match status" value="2"/>
</dbReference>
<dbReference type="InterPro" id="IPR003591">
    <property type="entry name" value="Leu-rich_rpt_typical-subtyp"/>
</dbReference>
<name>A0A2A2KXX7_9BILA</name>
<dbReference type="InterPro" id="IPR013098">
    <property type="entry name" value="Ig_I-set"/>
</dbReference>
<dbReference type="SMART" id="SM00409">
    <property type="entry name" value="IG"/>
    <property type="match status" value="2"/>
</dbReference>
<dbReference type="OrthoDB" id="823504at2759"/>
<dbReference type="Gene3D" id="1.10.640.10">
    <property type="entry name" value="Haem peroxidase domain superfamily, animal type"/>
    <property type="match status" value="1"/>
</dbReference>
<dbReference type="SUPFAM" id="SSF48726">
    <property type="entry name" value="Immunoglobulin"/>
    <property type="match status" value="2"/>
</dbReference>
<dbReference type="InterPro" id="IPR007110">
    <property type="entry name" value="Ig-like_dom"/>
</dbReference>
<keyword evidence="12 20" id="KW-0408">Iron</keyword>
<evidence type="ECO:0000256" key="21">
    <source>
        <dbReference type="SAM" id="SignalP"/>
    </source>
</evidence>
<dbReference type="PROSITE" id="PS50292">
    <property type="entry name" value="PEROXIDASE_3"/>
    <property type="match status" value="1"/>
</dbReference>
<keyword evidence="10" id="KW-0106">Calcium</keyword>
<comment type="similarity">
    <text evidence="2">Belongs to the immunoglobulin superfamily. DCC family.</text>
</comment>
<keyword evidence="6 20" id="KW-0349">Heme</keyword>
<keyword evidence="7 20" id="KW-0479">Metal-binding</keyword>
<dbReference type="InterPro" id="IPR003599">
    <property type="entry name" value="Ig_sub"/>
</dbReference>
<dbReference type="GO" id="GO:0046872">
    <property type="term" value="F:metal ion binding"/>
    <property type="evidence" value="ECO:0007669"/>
    <property type="project" value="UniProtKB-KW"/>
</dbReference>
<feature type="binding site" description="axial binding residue" evidence="20">
    <location>
        <position position="955"/>
    </location>
    <ligand>
        <name>heme b</name>
        <dbReference type="ChEBI" id="CHEBI:60344"/>
    </ligand>
    <ligandPart>
        <name>Fe</name>
        <dbReference type="ChEBI" id="CHEBI:18248"/>
    </ligandPart>
</feature>
<dbReference type="PANTHER" id="PTHR11475:SF58">
    <property type="entry name" value="PEROXIDASIN"/>
    <property type="match status" value="1"/>
</dbReference>